<evidence type="ECO:0000313" key="3">
    <source>
        <dbReference type="Proteomes" id="UP000824469"/>
    </source>
</evidence>
<accession>A0AA38C3Q5</accession>
<feature type="non-terminal residue" evidence="2">
    <location>
        <position position="1"/>
    </location>
</feature>
<proteinExistence type="predicted"/>
<feature type="region of interest" description="Disordered" evidence="1">
    <location>
        <begin position="20"/>
        <end position="52"/>
    </location>
</feature>
<organism evidence="2 3">
    <name type="scientific">Taxus chinensis</name>
    <name type="common">Chinese yew</name>
    <name type="synonym">Taxus wallichiana var. chinensis</name>
    <dbReference type="NCBI Taxonomy" id="29808"/>
    <lineage>
        <taxon>Eukaryota</taxon>
        <taxon>Viridiplantae</taxon>
        <taxon>Streptophyta</taxon>
        <taxon>Embryophyta</taxon>
        <taxon>Tracheophyta</taxon>
        <taxon>Spermatophyta</taxon>
        <taxon>Pinopsida</taxon>
        <taxon>Pinidae</taxon>
        <taxon>Conifers II</taxon>
        <taxon>Cupressales</taxon>
        <taxon>Taxaceae</taxon>
        <taxon>Taxus</taxon>
    </lineage>
</organism>
<name>A0AA38C3Q5_TAXCH</name>
<comment type="caution">
    <text evidence="2">The sequence shown here is derived from an EMBL/GenBank/DDBJ whole genome shotgun (WGS) entry which is preliminary data.</text>
</comment>
<sequence>GARPRLNFENEDERRAYRREYQRQYRRRRQQEMTDAQREEQRKLRNDNDRQRFAERRAELTNEELDAERRQHANNMTIIRERSSQDDSHVSRARLQRQIRSGQLQEEERLHRQELHREASQRNYRRMAGNVEANSGEENSTSMDCVLETPENLAQDIMNIDVVNNLENDSVQQETTLQPIRTTS</sequence>
<evidence type="ECO:0000256" key="1">
    <source>
        <dbReference type="SAM" id="MobiDB-lite"/>
    </source>
</evidence>
<protein>
    <submittedName>
        <fullName evidence="2">Uncharacterized protein</fullName>
    </submittedName>
</protein>
<keyword evidence="3" id="KW-1185">Reference proteome</keyword>
<dbReference type="Proteomes" id="UP000824469">
    <property type="component" value="Unassembled WGS sequence"/>
</dbReference>
<reference evidence="2 3" key="1">
    <citation type="journal article" date="2021" name="Nat. Plants">
        <title>The Taxus genome provides insights into paclitaxel biosynthesis.</title>
        <authorList>
            <person name="Xiong X."/>
            <person name="Gou J."/>
            <person name="Liao Q."/>
            <person name="Li Y."/>
            <person name="Zhou Q."/>
            <person name="Bi G."/>
            <person name="Li C."/>
            <person name="Du R."/>
            <person name="Wang X."/>
            <person name="Sun T."/>
            <person name="Guo L."/>
            <person name="Liang H."/>
            <person name="Lu P."/>
            <person name="Wu Y."/>
            <person name="Zhang Z."/>
            <person name="Ro D.K."/>
            <person name="Shang Y."/>
            <person name="Huang S."/>
            <person name="Yan J."/>
        </authorList>
    </citation>
    <scope>NUCLEOTIDE SEQUENCE [LARGE SCALE GENOMIC DNA]</scope>
    <source>
        <strain evidence="2">Ta-2019</strain>
    </source>
</reference>
<dbReference type="EMBL" id="JAHRHJ020002330">
    <property type="protein sequence ID" value="KAH9292772.1"/>
    <property type="molecule type" value="Genomic_DNA"/>
</dbReference>
<dbReference type="AlphaFoldDB" id="A0AA38C3Q5"/>
<feature type="compositionally biased region" description="Basic and acidic residues" evidence="1">
    <location>
        <begin position="30"/>
        <end position="52"/>
    </location>
</feature>
<gene>
    <name evidence="2" type="ORF">KI387_042038</name>
</gene>
<evidence type="ECO:0000313" key="2">
    <source>
        <dbReference type="EMBL" id="KAH9292772.1"/>
    </source>
</evidence>